<dbReference type="InterPro" id="IPR007527">
    <property type="entry name" value="Znf_SWIM"/>
</dbReference>
<dbReference type="PROSITE" id="PS50966">
    <property type="entry name" value="ZF_SWIM"/>
    <property type="match status" value="1"/>
</dbReference>
<dbReference type="WBParaSite" id="L893_g15156.t1">
    <property type="protein sequence ID" value="L893_g15156.t1"/>
    <property type="gene ID" value="L893_g15156"/>
</dbReference>
<sequence>MFHGRSALESREDFKTSGESPSMSTPSTSGPSSATSDQDEEAEELKMAGRTELIVRELENELRDSWGCEEKRYEVLATMCHLLGRVVIDAVGLLESRSVKRVSDSSGRHTLIEVCPKTTGFAYQLYPKINYCLCAHFQDKVIKEQSSFTCEHVMAARLAECVNGFVNETKPHIEGMFERLQRFIPEIY</sequence>
<feature type="compositionally biased region" description="Low complexity" evidence="2">
    <location>
        <begin position="17"/>
        <end position="36"/>
    </location>
</feature>
<reference evidence="5" key="1">
    <citation type="submission" date="2016-11" db="UniProtKB">
        <authorList>
            <consortium name="WormBaseParasite"/>
        </authorList>
    </citation>
    <scope>IDENTIFICATION</scope>
</reference>
<accession>A0A1I7YDD8</accession>
<dbReference type="PANTHER" id="PTHR28498">
    <property type="entry name" value="ZINC FINGER SWIM DOMAIN-CONTAINING PROTEIN 7"/>
    <property type="match status" value="1"/>
</dbReference>
<keyword evidence="1" id="KW-0862">Zinc</keyword>
<protein>
    <submittedName>
        <fullName evidence="5">SWIM-type domain-containing protein</fullName>
    </submittedName>
</protein>
<proteinExistence type="predicted"/>
<feature type="region of interest" description="Disordered" evidence="2">
    <location>
        <begin position="1"/>
        <end position="44"/>
    </location>
</feature>
<evidence type="ECO:0000259" key="3">
    <source>
        <dbReference type="PROSITE" id="PS50966"/>
    </source>
</evidence>
<evidence type="ECO:0000313" key="5">
    <source>
        <dbReference type="WBParaSite" id="L893_g15156.t1"/>
    </source>
</evidence>
<organism evidence="4 5">
    <name type="scientific">Steinernema glaseri</name>
    <dbReference type="NCBI Taxonomy" id="37863"/>
    <lineage>
        <taxon>Eukaryota</taxon>
        <taxon>Metazoa</taxon>
        <taxon>Ecdysozoa</taxon>
        <taxon>Nematoda</taxon>
        <taxon>Chromadorea</taxon>
        <taxon>Rhabditida</taxon>
        <taxon>Tylenchina</taxon>
        <taxon>Panagrolaimomorpha</taxon>
        <taxon>Strongyloidoidea</taxon>
        <taxon>Steinernematidae</taxon>
        <taxon>Steinernema</taxon>
    </lineage>
</organism>
<dbReference type="GO" id="GO:0000724">
    <property type="term" value="P:double-strand break repair via homologous recombination"/>
    <property type="evidence" value="ECO:0007669"/>
    <property type="project" value="TreeGrafter"/>
</dbReference>
<keyword evidence="1" id="KW-0479">Metal-binding</keyword>
<feature type="compositionally biased region" description="Basic and acidic residues" evidence="2">
    <location>
        <begin position="1"/>
        <end position="16"/>
    </location>
</feature>
<evidence type="ECO:0000256" key="1">
    <source>
        <dbReference type="PROSITE-ProRule" id="PRU00325"/>
    </source>
</evidence>
<dbReference type="Proteomes" id="UP000095287">
    <property type="component" value="Unplaced"/>
</dbReference>
<keyword evidence="4" id="KW-1185">Reference proteome</keyword>
<dbReference type="GO" id="GO:0008270">
    <property type="term" value="F:zinc ion binding"/>
    <property type="evidence" value="ECO:0007669"/>
    <property type="project" value="UniProtKB-KW"/>
</dbReference>
<feature type="domain" description="SWIM-type" evidence="3">
    <location>
        <begin position="123"/>
        <end position="161"/>
    </location>
</feature>
<name>A0A1I7YDD8_9BILA</name>
<evidence type="ECO:0000256" key="2">
    <source>
        <dbReference type="SAM" id="MobiDB-lite"/>
    </source>
</evidence>
<evidence type="ECO:0000313" key="4">
    <source>
        <dbReference type="Proteomes" id="UP000095287"/>
    </source>
</evidence>
<keyword evidence="1" id="KW-0863">Zinc-finger</keyword>
<dbReference type="PANTHER" id="PTHR28498:SF1">
    <property type="entry name" value="ZINC FINGER SWIM DOMAIN-CONTAINING PROTEIN 7"/>
    <property type="match status" value="1"/>
</dbReference>
<dbReference type="GO" id="GO:0097196">
    <property type="term" value="C:Shu complex"/>
    <property type="evidence" value="ECO:0007669"/>
    <property type="project" value="TreeGrafter"/>
</dbReference>
<dbReference type="AlphaFoldDB" id="A0A1I7YDD8"/>